<evidence type="ECO:0000313" key="5">
    <source>
        <dbReference type="EMBL" id="CAH3029140.1"/>
    </source>
</evidence>
<evidence type="ECO:0000256" key="4">
    <source>
        <dbReference type="ARBA" id="ARBA00048098"/>
    </source>
</evidence>
<dbReference type="PROSITE" id="PS51419">
    <property type="entry name" value="RAB"/>
    <property type="match status" value="1"/>
</dbReference>
<dbReference type="Proteomes" id="UP001159427">
    <property type="component" value="Unassembled WGS sequence"/>
</dbReference>
<dbReference type="InterPro" id="IPR051065">
    <property type="entry name" value="Ras-related_GTPase"/>
</dbReference>
<evidence type="ECO:0000256" key="2">
    <source>
        <dbReference type="ARBA" id="ARBA00011984"/>
    </source>
</evidence>
<comment type="catalytic activity">
    <reaction evidence="4">
        <text>GTP + H2O = GDP + phosphate + H(+)</text>
        <dbReference type="Rhea" id="RHEA:19669"/>
        <dbReference type="ChEBI" id="CHEBI:15377"/>
        <dbReference type="ChEBI" id="CHEBI:15378"/>
        <dbReference type="ChEBI" id="CHEBI:37565"/>
        <dbReference type="ChEBI" id="CHEBI:43474"/>
        <dbReference type="ChEBI" id="CHEBI:58189"/>
        <dbReference type="EC" id="3.6.5.2"/>
    </reaction>
</comment>
<comment type="caution">
    <text evidence="5">The sequence shown here is derived from an EMBL/GenBank/DDBJ whole genome shotgun (WGS) entry which is preliminary data.</text>
</comment>
<dbReference type="NCBIfam" id="TIGR00231">
    <property type="entry name" value="small_GTP"/>
    <property type="match status" value="1"/>
</dbReference>
<comment type="similarity">
    <text evidence="1">Belongs to the small GTPase superfamily. Ras family.</text>
</comment>
<dbReference type="InterPro" id="IPR001806">
    <property type="entry name" value="Small_GTPase"/>
</dbReference>
<dbReference type="EMBL" id="CALNXI010000554">
    <property type="protein sequence ID" value="CAH3029140.1"/>
    <property type="molecule type" value="Genomic_DNA"/>
</dbReference>
<feature type="non-terminal residue" evidence="5">
    <location>
        <position position="1"/>
    </location>
</feature>
<dbReference type="PANTHER" id="PTHR45704">
    <property type="entry name" value="RAS-LIKE FAMILY MEMBER 11"/>
    <property type="match status" value="1"/>
</dbReference>
<dbReference type="InterPro" id="IPR027417">
    <property type="entry name" value="P-loop_NTPase"/>
</dbReference>
<dbReference type="PROSITE" id="PS51421">
    <property type="entry name" value="RAS"/>
    <property type="match status" value="1"/>
</dbReference>
<dbReference type="SMART" id="SM00175">
    <property type="entry name" value="RAB"/>
    <property type="match status" value="1"/>
</dbReference>
<keyword evidence="3" id="KW-0378">Hydrolase</keyword>
<dbReference type="SUPFAM" id="SSF52540">
    <property type="entry name" value="P-loop containing nucleoside triphosphate hydrolases"/>
    <property type="match status" value="2"/>
</dbReference>
<evidence type="ECO:0000256" key="3">
    <source>
        <dbReference type="ARBA" id="ARBA00022801"/>
    </source>
</evidence>
<reference evidence="5 6" key="1">
    <citation type="submission" date="2022-05" db="EMBL/GenBank/DDBJ databases">
        <authorList>
            <consortium name="Genoscope - CEA"/>
            <person name="William W."/>
        </authorList>
    </citation>
    <scope>NUCLEOTIDE SEQUENCE [LARGE SCALE GENOMIC DNA]</scope>
</reference>
<dbReference type="EC" id="3.6.5.2" evidence="2"/>
<sequence>ITEGIAREIINQTRFQGFKTIFKKMERSLESAHYEIPTKPRTLSVNSSTNLKNIRSVVLGKDGVGKSAFTVRLLTRRFIGEYDSTLEETYRHRVEVDGQNILLEILDTAGQNSVEKIDACTTAGVADVYFVLYSNTDRSSFKEAVLIVKYLVETRNISQASIFLIATKKDLKYQQDVTEYEGRLLAMELGCEFYTISSSEGYEGTQDRGEHFGRRMSFPQDNVGNLSQRKQRNISVSSASSNSIEEESGKIIRAAVLGKDGVGKTAFTVRLLTRRFIGDYDGTLGKL</sequence>
<dbReference type="InterPro" id="IPR005225">
    <property type="entry name" value="Small_GTP-bd"/>
</dbReference>
<name>A0ABN8MLR8_9CNID</name>
<proteinExistence type="inferred from homology"/>
<evidence type="ECO:0000256" key="1">
    <source>
        <dbReference type="ARBA" id="ARBA00008344"/>
    </source>
</evidence>
<keyword evidence="6" id="KW-1185">Reference proteome</keyword>
<dbReference type="SMART" id="SM00173">
    <property type="entry name" value="RAS"/>
    <property type="match status" value="1"/>
</dbReference>
<dbReference type="Pfam" id="PF00071">
    <property type="entry name" value="Ras"/>
    <property type="match status" value="1"/>
</dbReference>
<organism evidence="5 6">
    <name type="scientific">Porites evermanni</name>
    <dbReference type="NCBI Taxonomy" id="104178"/>
    <lineage>
        <taxon>Eukaryota</taxon>
        <taxon>Metazoa</taxon>
        <taxon>Cnidaria</taxon>
        <taxon>Anthozoa</taxon>
        <taxon>Hexacorallia</taxon>
        <taxon>Scleractinia</taxon>
        <taxon>Fungiina</taxon>
        <taxon>Poritidae</taxon>
        <taxon>Porites</taxon>
    </lineage>
</organism>
<feature type="non-terminal residue" evidence="5">
    <location>
        <position position="287"/>
    </location>
</feature>
<evidence type="ECO:0000313" key="6">
    <source>
        <dbReference type="Proteomes" id="UP001159427"/>
    </source>
</evidence>
<protein>
    <recommendedName>
        <fullName evidence="2">small monomeric GTPase</fullName>
        <ecNumber evidence="2">3.6.5.2</ecNumber>
    </recommendedName>
</protein>
<gene>
    <name evidence="5" type="ORF">PEVE_00035612</name>
</gene>
<dbReference type="Gene3D" id="3.40.50.300">
    <property type="entry name" value="P-loop containing nucleotide triphosphate hydrolases"/>
    <property type="match status" value="2"/>
</dbReference>
<dbReference type="PRINTS" id="PR00449">
    <property type="entry name" value="RASTRNSFRMNG"/>
</dbReference>
<accession>A0ABN8MLR8</accession>